<dbReference type="EMBL" id="SPIA01000001">
    <property type="protein sequence ID" value="TFH68632.1"/>
    <property type="molecule type" value="Genomic_DNA"/>
</dbReference>
<name>A0A4Y8UJU8_9GAMM</name>
<sequence length="406" mass="45759">MDKKCKLPAQKFVFQRLGVAGLFILMPSVALADAAAIEFGPLQLTPLVSAEVYHDDNFLRSSDQAISSLVTKLSPQVALQMDSAQTQLLANYRLDDFAYSASSSDDATDHVIDANLAHEFNARNRIELSLYYFDGHEERGKGLSQGSLASDVEVIEYTQDNLRVSYELGGLGANGRLALAFEQQDYEYQNERGLTRVRDREQENLTATFYWNLTAKLELLAEMRDTANNYDYFNPESTLGTLDSEQTDYYLGAQWQATAKTSGALRVGRYDRNYDSSARQDSSGSSWEAWVEWQPVQRATVTLRSGRASRESTGVGNFIDAEDHSFNWRHQLSGRDSFTLELAAGKDSYEGSDREDDRSTFALSYERELQRWLTVAVGYRYGERDSSVDSNDYEQNIGFVRLSLSL</sequence>
<dbReference type="Pfam" id="PF10082">
    <property type="entry name" value="BBP2_2"/>
    <property type="match status" value="1"/>
</dbReference>
<keyword evidence="3" id="KW-1185">Reference proteome</keyword>
<evidence type="ECO:0008006" key="4">
    <source>
        <dbReference type="Google" id="ProtNLM"/>
    </source>
</evidence>
<dbReference type="AlphaFoldDB" id="A0A4Y8UJU8"/>
<gene>
    <name evidence="2" type="ORF">E3W66_01335</name>
</gene>
<evidence type="ECO:0000313" key="2">
    <source>
        <dbReference type="EMBL" id="TFH68632.1"/>
    </source>
</evidence>
<evidence type="ECO:0000313" key="3">
    <source>
        <dbReference type="Proteomes" id="UP000298133"/>
    </source>
</evidence>
<dbReference type="Proteomes" id="UP000298133">
    <property type="component" value="Unassembled WGS sequence"/>
</dbReference>
<dbReference type="OrthoDB" id="9153755at2"/>
<feature type="chain" id="PRO_5021277520" description="TIGR03016 family PEP-CTERM system-associated outer membrane protein" evidence="1">
    <location>
        <begin position="33"/>
        <end position="406"/>
    </location>
</feature>
<protein>
    <recommendedName>
        <fullName evidence="4">TIGR03016 family PEP-CTERM system-associated outer membrane protein</fullName>
    </recommendedName>
</protein>
<dbReference type="SUPFAM" id="SSF56935">
    <property type="entry name" value="Porins"/>
    <property type="match status" value="1"/>
</dbReference>
<reference evidence="2 3" key="1">
    <citation type="submission" date="2019-03" db="EMBL/GenBank/DDBJ databases">
        <title>Draft genome of Gammaproteobacteria bacterium LSUCC0057, a member of the SAR92 clade.</title>
        <authorList>
            <person name="Lanclos V.C."/>
            <person name="Doiron C."/>
            <person name="Henson M.W."/>
            <person name="Thrash J.C."/>
        </authorList>
    </citation>
    <scope>NUCLEOTIDE SEQUENCE [LARGE SCALE GENOMIC DNA]</scope>
    <source>
        <strain evidence="2 3">LSUCC0057</strain>
    </source>
</reference>
<dbReference type="InterPro" id="IPR018759">
    <property type="entry name" value="BBP2_2"/>
</dbReference>
<accession>A0A4Y8UJU8</accession>
<organism evidence="2 3">
    <name type="scientific">Gammaproteobacteria bacterium LSUCC0057</name>
    <dbReference type="NCBI Taxonomy" id="2559237"/>
    <lineage>
        <taxon>Bacteria</taxon>
        <taxon>Pseudomonadati</taxon>
        <taxon>Pseudomonadota</taxon>
        <taxon>Gammaproteobacteria</taxon>
        <taxon>Cellvibrionales</taxon>
        <taxon>Porticoccaceae</taxon>
        <taxon>SAR92 clade</taxon>
    </lineage>
</organism>
<keyword evidence="1" id="KW-0732">Signal</keyword>
<feature type="signal peptide" evidence="1">
    <location>
        <begin position="1"/>
        <end position="32"/>
    </location>
</feature>
<evidence type="ECO:0000256" key="1">
    <source>
        <dbReference type="SAM" id="SignalP"/>
    </source>
</evidence>
<proteinExistence type="predicted"/>
<comment type="caution">
    <text evidence="2">The sequence shown here is derived from an EMBL/GenBank/DDBJ whole genome shotgun (WGS) entry which is preliminary data.</text>
</comment>